<dbReference type="EMBL" id="JAPRAT010000027">
    <property type="protein sequence ID" value="MCZ0704053.1"/>
    <property type="molecule type" value="Genomic_DNA"/>
</dbReference>
<evidence type="ECO:0000256" key="3">
    <source>
        <dbReference type="ARBA" id="ARBA00022989"/>
    </source>
</evidence>
<feature type="transmembrane region" description="Helical" evidence="5">
    <location>
        <begin position="143"/>
        <end position="168"/>
    </location>
</feature>
<evidence type="ECO:0000313" key="6">
    <source>
        <dbReference type="EMBL" id="MCZ0704053.1"/>
    </source>
</evidence>
<dbReference type="RefSeq" id="WP_268780820.1">
    <property type="nucleotide sequence ID" value="NZ_JAPRAT010000027.1"/>
</dbReference>
<dbReference type="Gene3D" id="1.20.1250.20">
    <property type="entry name" value="MFS general substrate transporter like domains"/>
    <property type="match status" value="1"/>
</dbReference>
<evidence type="ECO:0000313" key="7">
    <source>
        <dbReference type="Proteomes" id="UP001084197"/>
    </source>
</evidence>
<comment type="caution">
    <text evidence="6">The sequence shown here is derived from an EMBL/GenBank/DDBJ whole genome shotgun (WGS) entry which is preliminary data.</text>
</comment>
<evidence type="ECO:0000256" key="4">
    <source>
        <dbReference type="ARBA" id="ARBA00023136"/>
    </source>
</evidence>
<feature type="transmembrane region" description="Helical" evidence="5">
    <location>
        <begin position="286"/>
        <end position="305"/>
    </location>
</feature>
<dbReference type="PROSITE" id="PS00217">
    <property type="entry name" value="SUGAR_TRANSPORT_2"/>
    <property type="match status" value="1"/>
</dbReference>
<feature type="transmembrane region" description="Helical" evidence="5">
    <location>
        <begin position="381"/>
        <end position="399"/>
    </location>
</feature>
<dbReference type="GO" id="GO:0022857">
    <property type="term" value="F:transmembrane transporter activity"/>
    <property type="evidence" value="ECO:0007669"/>
    <property type="project" value="InterPro"/>
</dbReference>
<keyword evidence="2 5" id="KW-0812">Transmembrane</keyword>
<evidence type="ECO:0000256" key="2">
    <source>
        <dbReference type="ARBA" id="ARBA00022692"/>
    </source>
</evidence>
<feature type="transmembrane region" description="Helical" evidence="5">
    <location>
        <begin position="109"/>
        <end position="131"/>
    </location>
</feature>
<dbReference type="InterPro" id="IPR052528">
    <property type="entry name" value="Sugar_transport-like"/>
</dbReference>
<gene>
    <name evidence="6" type="ORF">OWO01_12625</name>
</gene>
<dbReference type="InterPro" id="IPR005829">
    <property type="entry name" value="Sugar_transporter_CS"/>
</dbReference>
<keyword evidence="4 5" id="KW-0472">Membrane</keyword>
<name>A0A9J6RF35_9BACI</name>
<dbReference type="PANTHER" id="PTHR23526:SF2">
    <property type="entry name" value="MAJOR FACILITATOR SUPERFAMILY (MFS) PROFILE DOMAIN-CONTAINING PROTEIN"/>
    <property type="match status" value="1"/>
</dbReference>
<feature type="transmembrane region" description="Helical" evidence="5">
    <location>
        <begin position="83"/>
        <end position="103"/>
    </location>
</feature>
<accession>A0A9J6RF35</accession>
<dbReference type="GO" id="GO:0005886">
    <property type="term" value="C:plasma membrane"/>
    <property type="evidence" value="ECO:0007669"/>
    <property type="project" value="UniProtKB-SubCell"/>
</dbReference>
<comment type="subcellular location">
    <subcellularLocation>
        <location evidence="1">Cell membrane</location>
        <topology evidence="1">Multi-pass membrane protein</topology>
    </subcellularLocation>
</comment>
<keyword evidence="7" id="KW-1185">Reference proteome</keyword>
<sequence>MRKPINLLLGNKIEVNRDLLLLLVIGGLYSLAIFLSNTFVNIYLWRQSNDYLAIALYNLSIYIMQPLTFVVAGRIAKKLDRTIVLRLGVSFLALFFLTVLIVGGQAAQFNILLGSLLGIGYGFYWLAFNVLTFEITEPDTRDFFNGFLGLMQSFAGMIGPVLAGYVISVATNKTGYTIIFSLSFGLFICAVVSSFFLKKRPADGDFFFRKVLKFRKTNKNWRNILSAHILQGLREGVFIFVISIWVFVATGSEFALGKFNLVLSGCSFFSYYLATRIIKPHFRKRAILIAGLNLFAAIGLIVFQVNYTTLLVYGFFIGLSYPFFTVPYVSLTYDVIGMSEGARELRIEYIVVREFFLNAGRIISVSLFILATQLFVIDQVIPYLLLSFGAGHFLIYFFVRKIQLVSE</sequence>
<dbReference type="InterPro" id="IPR011701">
    <property type="entry name" value="MFS"/>
</dbReference>
<evidence type="ECO:0000256" key="5">
    <source>
        <dbReference type="SAM" id="Phobius"/>
    </source>
</evidence>
<feature type="transmembrane region" description="Helical" evidence="5">
    <location>
        <begin position="311"/>
        <end position="335"/>
    </location>
</feature>
<keyword evidence="3 5" id="KW-1133">Transmembrane helix</keyword>
<organism evidence="6 7">
    <name type="scientific">Natronobacillus azotifigens</name>
    <dbReference type="NCBI Taxonomy" id="472978"/>
    <lineage>
        <taxon>Bacteria</taxon>
        <taxon>Bacillati</taxon>
        <taxon>Bacillota</taxon>
        <taxon>Bacilli</taxon>
        <taxon>Bacillales</taxon>
        <taxon>Bacillaceae</taxon>
        <taxon>Natronobacillus</taxon>
    </lineage>
</organism>
<dbReference type="InterPro" id="IPR036259">
    <property type="entry name" value="MFS_trans_sf"/>
</dbReference>
<feature type="transmembrane region" description="Helical" evidence="5">
    <location>
        <begin position="20"/>
        <end position="45"/>
    </location>
</feature>
<feature type="transmembrane region" description="Helical" evidence="5">
    <location>
        <begin position="224"/>
        <end position="248"/>
    </location>
</feature>
<dbReference type="SUPFAM" id="SSF103473">
    <property type="entry name" value="MFS general substrate transporter"/>
    <property type="match status" value="1"/>
</dbReference>
<proteinExistence type="predicted"/>
<feature type="transmembrane region" description="Helical" evidence="5">
    <location>
        <begin position="355"/>
        <end position="375"/>
    </location>
</feature>
<dbReference type="Proteomes" id="UP001084197">
    <property type="component" value="Unassembled WGS sequence"/>
</dbReference>
<reference evidence="6" key="1">
    <citation type="submission" date="2022-11" db="EMBL/GenBank/DDBJ databases">
        <title>WGS of Natronobacillus azotifigens 24KS-1, an anaerobic diazotrophic haloalkaliphile from soda-rich habitats.</title>
        <authorList>
            <person name="Sorokin D.Y."/>
            <person name="Merkel A.Y."/>
        </authorList>
    </citation>
    <scope>NUCLEOTIDE SEQUENCE</scope>
    <source>
        <strain evidence="6">24KS-1</strain>
    </source>
</reference>
<feature type="transmembrane region" description="Helical" evidence="5">
    <location>
        <begin position="51"/>
        <end position="71"/>
    </location>
</feature>
<dbReference type="Pfam" id="PF07690">
    <property type="entry name" value="MFS_1"/>
    <property type="match status" value="1"/>
</dbReference>
<evidence type="ECO:0000256" key="1">
    <source>
        <dbReference type="ARBA" id="ARBA00004651"/>
    </source>
</evidence>
<dbReference type="AlphaFoldDB" id="A0A9J6RF35"/>
<feature type="transmembrane region" description="Helical" evidence="5">
    <location>
        <begin position="174"/>
        <end position="197"/>
    </location>
</feature>
<feature type="transmembrane region" description="Helical" evidence="5">
    <location>
        <begin position="254"/>
        <end position="274"/>
    </location>
</feature>
<dbReference type="PANTHER" id="PTHR23526">
    <property type="entry name" value="INTEGRAL MEMBRANE TRANSPORT PROTEIN-RELATED"/>
    <property type="match status" value="1"/>
</dbReference>
<protein>
    <submittedName>
        <fullName evidence="6">MFS transporter</fullName>
    </submittedName>
</protein>